<reference evidence="2 3" key="1">
    <citation type="submission" date="2016-11" db="EMBL/GenBank/DDBJ databases">
        <authorList>
            <person name="Jaros S."/>
            <person name="Januszkiewicz K."/>
            <person name="Wedrychowicz H."/>
        </authorList>
    </citation>
    <scope>NUCLEOTIDE SEQUENCE [LARGE SCALE GENOMIC DNA]</scope>
    <source>
        <strain evidence="2 3">CGMCC 1.12145</strain>
    </source>
</reference>
<dbReference type="OrthoDB" id="1412480at2"/>
<keyword evidence="1" id="KW-1133">Transmembrane helix</keyword>
<feature type="transmembrane region" description="Helical" evidence="1">
    <location>
        <begin position="5"/>
        <end position="22"/>
    </location>
</feature>
<evidence type="ECO:0008006" key="4">
    <source>
        <dbReference type="Google" id="ProtNLM"/>
    </source>
</evidence>
<dbReference type="AlphaFoldDB" id="A0A1K1QMW6"/>
<name>A0A1K1QMW6_9FLAO</name>
<dbReference type="PROSITE" id="PS00129">
    <property type="entry name" value="GLYCOSYL_HYDROL_F31_1"/>
    <property type="match status" value="1"/>
</dbReference>
<dbReference type="RefSeq" id="WP_072317919.1">
    <property type="nucleotide sequence ID" value="NZ_FPJE01000014.1"/>
</dbReference>
<dbReference type="EMBL" id="FPJE01000014">
    <property type="protein sequence ID" value="SFW61303.1"/>
    <property type="molecule type" value="Genomic_DNA"/>
</dbReference>
<keyword evidence="3" id="KW-1185">Reference proteome</keyword>
<dbReference type="STRING" id="1150368.SAMN02927921_02707"/>
<organism evidence="2 3">
    <name type="scientific">Sinomicrobium oceani</name>
    <dbReference type="NCBI Taxonomy" id="1150368"/>
    <lineage>
        <taxon>Bacteria</taxon>
        <taxon>Pseudomonadati</taxon>
        <taxon>Bacteroidota</taxon>
        <taxon>Flavobacteriia</taxon>
        <taxon>Flavobacteriales</taxon>
        <taxon>Flavobacteriaceae</taxon>
        <taxon>Sinomicrobium</taxon>
    </lineage>
</organism>
<gene>
    <name evidence="2" type="ORF">SAMN02927921_02707</name>
</gene>
<evidence type="ECO:0000313" key="2">
    <source>
        <dbReference type="EMBL" id="SFW61303.1"/>
    </source>
</evidence>
<keyword evidence="1" id="KW-0812">Transmembrane</keyword>
<proteinExistence type="predicted"/>
<dbReference type="Proteomes" id="UP000182248">
    <property type="component" value="Unassembled WGS sequence"/>
</dbReference>
<accession>A0A1K1QMW6</accession>
<evidence type="ECO:0000256" key="1">
    <source>
        <dbReference type="SAM" id="Phobius"/>
    </source>
</evidence>
<evidence type="ECO:0000313" key="3">
    <source>
        <dbReference type="Proteomes" id="UP000182248"/>
    </source>
</evidence>
<sequence length="503" mass="58714">MKKTLIILTVAIPILIGGYFILNSIAHNKIEQFLDEQVARGHLEYQDFNLSLLRGNVTVNTIEYHKQHQQVQAEQVGIKGFSYWNFLVSNRISVDHIVIRRPLGRLHKKKDAPKHNEQNKKQESAFDKEIRVKHLAIEEGQLTYTADTADLLKVALFDLDVHHIRIDQQTLRQKVPATYEDFSLKLSGLWYDMNELQEIQAADLRITDKEIRVTDLHLLPKYTRQDYIRVIPYEKDLMSLKLDSLSIPEYQLEIQGRLPLFEAPKIVFEGIDFDIYRDKTVNDDLREKPLYSKMLRDLDIELNIDSIVLKNTNINYQERIKKDRDPGEVYFSELQATITNITNTDLERNDFPETQIDIRSLFMGKSPISVEWQFRINDKRDNFRIRGKSSDIPEESINSFFIPAFNVKTEGTVNELYFNFGGNNDMAAGDFQIDHENFEVQVLKKNGKEKKGFLSWVANIFVKKGNKGESLTKHVKEVKRDKTKSFWNYFWSCIQAGLTKTMI</sequence>
<protein>
    <recommendedName>
        <fullName evidence="4">DUF748 domain-containing protein</fullName>
    </recommendedName>
</protein>
<keyword evidence="1" id="KW-0472">Membrane</keyword>
<dbReference type="InterPro" id="IPR030458">
    <property type="entry name" value="Glyco_hydro_31_AS"/>
</dbReference>